<dbReference type="GO" id="GO:0006307">
    <property type="term" value="P:DNA alkylation repair"/>
    <property type="evidence" value="ECO:0007669"/>
    <property type="project" value="TreeGrafter"/>
</dbReference>
<dbReference type="Gene3D" id="1.10.1670.40">
    <property type="match status" value="1"/>
</dbReference>
<evidence type="ECO:0000256" key="3">
    <source>
        <dbReference type="ARBA" id="ARBA00022763"/>
    </source>
</evidence>
<organism evidence="6 7">
    <name type="scientific">Hoeflea phototrophica (strain DSM 17068 / NCIMB 14078 / DFL-43)</name>
    <dbReference type="NCBI Taxonomy" id="411684"/>
    <lineage>
        <taxon>Bacteria</taxon>
        <taxon>Pseudomonadati</taxon>
        <taxon>Pseudomonadota</taxon>
        <taxon>Alphaproteobacteria</taxon>
        <taxon>Hyphomicrobiales</taxon>
        <taxon>Rhizobiaceae</taxon>
        <taxon>Hoeflea</taxon>
    </lineage>
</organism>
<protein>
    <recommendedName>
        <fullName evidence="2">DNA-3-methyladenine glycosylase II</fullName>
        <ecNumber evidence="2">3.2.2.21</ecNumber>
    </recommendedName>
</protein>
<dbReference type="RefSeq" id="WP_040450563.1">
    <property type="nucleotide sequence ID" value="NZ_CM002917.1"/>
</dbReference>
<comment type="catalytic activity">
    <reaction evidence="1">
        <text>Hydrolysis of alkylated DNA, releasing 3-methyladenine, 3-methylguanine, 7-methylguanine and 7-methyladenine.</text>
        <dbReference type="EC" id="3.2.2.21"/>
    </reaction>
</comment>
<comment type="caution">
    <text evidence="6">The sequence shown here is derived from an EMBL/GenBank/DDBJ whole genome shotgun (WGS) entry which is preliminary data.</text>
</comment>
<dbReference type="PANTHER" id="PTHR43003:SF13">
    <property type="entry name" value="DNA-3-METHYLADENINE GLYCOSYLASE 2"/>
    <property type="match status" value="1"/>
</dbReference>
<dbReference type="EMBL" id="ABIA03000004">
    <property type="protein sequence ID" value="EDQ33148.2"/>
    <property type="molecule type" value="Genomic_DNA"/>
</dbReference>
<dbReference type="GO" id="GO:0043916">
    <property type="term" value="F:DNA-7-methylguanine glycosylase activity"/>
    <property type="evidence" value="ECO:0007669"/>
    <property type="project" value="TreeGrafter"/>
</dbReference>
<evidence type="ECO:0000256" key="2">
    <source>
        <dbReference type="ARBA" id="ARBA00012000"/>
    </source>
</evidence>
<feature type="domain" description="HhH-GPD" evidence="5">
    <location>
        <begin position="51"/>
        <end position="203"/>
    </location>
</feature>
<evidence type="ECO:0000313" key="7">
    <source>
        <dbReference type="Proteomes" id="UP000004291"/>
    </source>
</evidence>
<keyword evidence="4" id="KW-0234">DNA repair</keyword>
<accession>A9D7V0</accession>
<reference evidence="6 7" key="1">
    <citation type="submission" date="2007-10" db="EMBL/GenBank/DDBJ databases">
        <authorList>
            <person name="Wagner-Dobler I."/>
            <person name="Ferriera S."/>
            <person name="Johnson J."/>
            <person name="Kravitz S."/>
            <person name="Beeson K."/>
            <person name="Sutton G."/>
            <person name="Rogers Y.-H."/>
            <person name="Friedman R."/>
            <person name="Frazier M."/>
            <person name="Venter J.C."/>
        </authorList>
    </citation>
    <scope>NUCLEOTIDE SEQUENCE [LARGE SCALE GENOMIC DNA]</scope>
    <source>
        <strain evidence="6 7">DFL-43</strain>
    </source>
</reference>
<dbReference type="CDD" id="cd00056">
    <property type="entry name" value="ENDO3c"/>
    <property type="match status" value="1"/>
</dbReference>
<name>A9D7V0_HOEPD</name>
<evidence type="ECO:0000259" key="5">
    <source>
        <dbReference type="SMART" id="SM00478"/>
    </source>
</evidence>
<dbReference type="GO" id="GO:0032993">
    <property type="term" value="C:protein-DNA complex"/>
    <property type="evidence" value="ECO:0007669"/>
    <property type="project" value="TreeGrafter"/>
</dbReference>
<dbReference type="GO" id="GO:0006285">
    <property type="term" value="P:base-excision repair, AP site formation"/>
    <property type="evidence" value="ECO:0007669"/>
    <property type="project" value="TreeGrafter"/>
</dbReference>
<dbReference type="InterPro" id="IPR011257">
    <property type="entry name" value="DNA_glycosylase"/>
</dbReference>
<keyword evidence="7" id="KW-1185">Reference proteome</keyword>
<dbReference type="STRING" id="411684.HPDFL43_16771"/>
<dbReference type="eggNOG" id="COG0122">
    <property type="taxonomic scope" value="Bacteria"/>
</dbReference>
<dbReference type="SMART" id="SM00478">
    <property type="entry name" value="ENDO3c"/>
    <property type="match status" value="1"/>
</dbReference>
<dbReference type="GO" id="GO:0005737">
    <property type="term" value="C:cytoplasm"/>
    <property type="evidence" value="ECO:0007669"/>
    <property type="project" value="TreeGrafter"/>
</dbReference>
<dbReference type="Gene3D" id="1.10.340.30">
    <property type="entry name" value="Hypothetical protein, domain 2"/>
    <property type="match status" value="1"/>
</dbReference>
<keyword evidence="6" id="KW-0326">Glycosidase</keyword>
<dbReference type="EC" id="3.2.2.21" evidence="2"/>
<evidence type="ECO:0000256" key="1">
    <source>
        <dbReference type="ARBA" id="ARBA00000086"/>
    </source>
</evidence>
<evidence type="ECO:0000313" key="6">
    <source>
        <dbReference type="EMBL" id="EDQ33148.2"/>
    </source>
</evidence>
<keyword evidence="3" id="KW-0227">DNA damage</keyword>
<dbReference type="SUPFAM" id="SSF48150">
    <property type="entry name" value="DNA-glycosylase"/>
    <property type="match status" value="1"/>
</dbReference>
<proteinExistence type="predicted"/>
<evidence type="ECO:0000256" key="4">
    <source>
        <dbReference type="ARBA" id="ARBA00023204"/>
    </source>
</evidence>
<dbReference type="Proteomes" id="UP000004291">
    <property type="component" value="Chromosome"/>
</dbReference>
<dbReference type="GO" id="GO:0008725">
    <property type="term" value="F:DNA-3-methyladenine glycosylase activity"/>
    <property type="evidence" value="ECO:0007669"/>
    <property type="project" value="TreeGrafter"/>
</dbReference>
<dbReference type="PANTHER" id="PTHR43003">
    <property type="entry name" value="DNA-3-METHYLADENINE GLYCOSYLASE"/>
    <property type="match status" value="1"/>
</dbReference>
<reference evidence="6 7" key="2">
    <citation type="submission" date="2012-06" db="EMBL/GenBank/DDBJ databases">
        <authorList>
            <person name="Fiebig A."/>
        </authorList>
    </citation>
    <scope>NUCLEOTIDE SEQUENCE [LARGE SCALE GENOMIC DNA]</scope>
    <source>
        <strain evidence="6 7">DFL-43</strain>
    </source>
</reference>
<dbReference type="Pfam" id="PF00730">
    <property type="entry name" value="HhH-GPD"/>
    <property type="match status" value="1"/>
</dbReference>
<keyword evidence="6" id="KW-0378">Hydrolase</keyword>
<dbReference type="HOGENOM" id="CLU_000445_72_5_5"/>
<dbReference type="OrthoDB" id="9785929at2"/>
<dbReference type="GO" id="GO:0032131">
    <property type="term" value="F:alkylated DNA binding"/>
    <property type="evidence" value="ECO:0007669"/>
    <property type="project" value="TreeGrafter"/>
</dbReference>
<dbReference type="InterPro" id="IPR051912">
    <property type="entry name" value="Alkylbase_DNA_Glycosylase/TA"/>
</dbReference>
<gene>
    <name evidence="6" type="ORF">HPDFL43_16771</name>
</gene>
<dbReference type="AlphaFoldDB" id="A9D7V0"/>
<dbReference type="InterPro" id="IPR003265">
    <property type="entry name" value="HhH-GPD_domain"/>
</dbReference>
<sequence>MRRIDSALDVEAGLAALAKADSRLAKAIDVAGPVPLRRKPPGYAALAEIIMSQMVSKASANALWTKLEAAAGDINPEAILRLSPEAHRAAGLSKAKAETLCRVSEAVLAGDLDLEELCAVDGDQAIAVMTAIKGVGPWTAEVYLLFCAGHPDVFPAGDVALQNAAAEILGLDARPQPKALYRLTEQWSPWRGVAARLLWAYYASVMRRDATPLGA</sequence>